<dbReference type="InterPro" id="IPR029069">
    <property type="entry name" value="HotDog_dom_sf"/>
</dbReference>
<dbReference type="PANTHER" id="PTHR31793">
    <property type="entry name" value="4-HYDROXYBENZOYL-COA THIOESTERASE FAMILY MEMBER"/>
    <property type="match status" value="1"/>
</dbReference>
<reference evidence="3" key="1">
    <citation type="submission" date="2019-12" db="EMBL/GenBank/DDBJ databases">
        <title>High-Quality draft genome sequences of three cyanobacteria isolated from the limestone walls of the Old Cathedral of Coimbra.</title>
        <authorList>
            <person name="Tiago I."/>
            <person name="Soares F."/>
            <person name="Portugal A."/>
        </authorList>
    </citation>
    <scope>NUCLEOTIDE SEQUENCE [LARGE SCALE GENOMIC DNA]</scope>
    <source>
        <strain evidence="3">C</strain>
    </source>
</reference>
<dbReference type="CDD" id="cd00586">
    <property type="entry name" value="4HBT"/>
    <property type="match status" value="1"/>
</dbReference>
<dbReference type="Gene3D" id="3.10.129.10">
    <property type="entry name" value="Hotdog Thioesterase"/>
    <property type="match status" value="1"/>
</dbReference>
<dbReference type="InterPro" id="IPR008272">
    <property type="entry name" value="HB-CoA_thioesterase_AS"/>
</dbReference>
<sequence>MSNPETLENWFEYFVRVHPHHTDYAGVVWHGTYLTWMEEARIAAFRSVGIEFADLVEWQCDLPVIHLTIDYHLPLALGQVALVRSCLHRVERVRMHWIQQIQSGESQRAHVTAQLTLVPVNRTQGRIIRKFPPCLKNAIAQLHPSE</sequence>
<keyword evidence="2" id="KW-0378">Hydrolase</keyword>
<dbReference type="GO" id="GO:0047617">
    <property type="term" value="F:fatty acyl-CoA hydrolase activity"/>
    <property type="evidence" value="ECO:0007669"/>
    <property type="project" value="TreeGrafter"/>
</dbReference>
<evidence type="ECO:0000256" key="2">
    <source>
        <dbReference type="ARBA" id="ARBA00022801"/>
    </source>
</evidence>
<dbReference type="PANTHER" id="PTHR31793:SF37">
    <property type="entry name" value="ACYL-COA THIOESTER HYDROLASE YBGC"/>
    <property type="match status" value="1"/>
</dbReference>
<dbReference type="Proteomes" id="UP000607397">
    <property type="component" value="Unassembled WGS sequence"/>
</dbReference>
<keyword evidence="4" id="KW-1185">Reference proteome</keyword>
<name>A0A8K2A0U7_9CYAN</name>
<gene>
    <name evidence="3" type="ORF">GS597_12500</name>
</gene>
<proteinExistence type="inferred from homology"/>
<organism evidence="3 4">
    <name type="scientific">Petrachloros mirabilis ULC683</name>
    <dbReference type="NCBI Taxonomy" id="2781853"/>
    <lineage>
        <taxon>Bacteria</taxon>
        <taxon>Bacillati</taxon>
        <taxon>Cyanobacteriota</taxon>
        <taxon>Cyanophyceae</taxon>
        <taxon>Synechococcales</taxon>
        <taxon>Petrachlorosaceae</taxon>
        <taxon>Petrachloros</taxon>
        <taxon>Petrachloros mirabilis</taxon>
    </lineage>
</organism>
<dbReference type="Pfam" id="PF13279">
    <property type="entry name" value="4HBT_2"/>
    <property type="match status" value="1"/>
</dbReference>
<comment type="similarity">
    <text evidence="1">Belongs to the 4-hydroxybenzoyl-CoA thioesterase family.</text>
</comment>
<evidence type="ECO:0000256" key="1">
    <source>
        <dbReference type="ARBA" id="ARBA00005953"/>
    </source>
</evidence>
<accession>A0A8K2A0U7</accession>
<dbReference type="InterPro" id="IPR050563">
    <property type="entry name" value="4-hydroxybenzoyl-CoA_TE"/>
</dbReference>
<dbReference type="PIRSF" id="PIRSF003230">
    <property type="entry name" value="YbgC"/>
    <property type="match status" value="1"/>
</dbReference>
<dbReference type="InterPro" id="IPR006684">
    <property type="entry name" value="YbgC/YbaW"/>
</dbReference>
<comment type="caution">
    <text evidence="3">The sequence shown here is derived from an EMBL/GenBank/DDBJ whole genome shotgun (WGS) entry which is preliminary data.</text>
</comment>
<evidence type="ECO:0000313" key="3">
    <source>
        <dbReference type="EMBL" id="NCJ07312.1"/>
    </source>
</evidence>
<protein>
    <submittedName>
        <fullName evidence="3">Acyl-CoA thioesterase</fullName>
    </submittedName>
</protein>
<dbReference type="SUPFAM" id="SSF54637">
    <property type="entry name" value="Thioesterase/thiol ester dehydrase-isomerase"/>
    <property type="match status" value="1"/>
</dbReference>
<evidence type="ECO:0000313" key="4">
    <source>
        <dbReference type="Proteomes" id="UP000607397"/>
    </source>
</evidence>
<dbReference type="PROSITE" id="PS01328">
    <property type="entry name" value="4HBCOA_THIOESTERASE"/>
    <property type="match status" value="1"/>
</dbReference>
<dbReference type="AlphaFoldDB" id="A0A8K2A0U7"/>
<dbReference type="RefSeq" id="WP_161825788.1">
    <property type="nucleotide sequence ID" value="NZ_WVIC01000024.1"/>
</dbReference>
<dbReference type="EMBL" id="WVIC01000024">
    <property type="protein sequence ID" value="NCJ07312.1"/>
    <property type="molecule type" value="Genomic_DNA"/>
</dbReference>